<dbReference type="GO" id="GO:0047262">
    <property type="term" value="F:polygalacturonate 4-alpha-galacturonosyltransferase activity"/>
    <property type="evidence" value="ECO:0007669"/>
    <property type="project" value="InterPro"/>
</dbReference>
<keyword evidence="5" id="KW-1185">Reference proteome</keyword>
<dbReference type="OrthoDB" id="1742193at2759"/>
<organism evidence="4 6">
    <name type="scientific">Vanilla planifolia</name>
    <name type="common">Vanilla</name>
    <dbReference type="NCBI Taxonomy" id="51239"/>
    <lineage>
        <taxon>Eukaryota</taxon>
        <taxon>Viridiplantae</taxon>
        <taxon>Streptophyta</taxon>
        <taxon>Embryophyta</taxon>
        <taxon>Tracheophyta</taxon>
        <taxon>Spermatophyta</taxon>
        <taxon>Magnoliopsida</taxon>
        <taxon>Liliopsida</taxon>
        <taxon>Asparagales</taxon>
        <taxon>Orchidaceae</taxon>
        <taxon>Vanilloideae</taxon>
        <taxon>Vanilleae</taxon>
        <taxon>Vanilla</taxon>
    </lineage>
</organism>
<reference evidence="5 6" key="1">
    <citation type="journal article" date="2020" name="Nat. Food">
        <title>A phased Vanilla planifolia genome enables genetic improvement of flavour and production.</title>
        <authorList>
            <person name="Hasing T."/>
            <person name="Tang H."/>
            <person name="Brym M."/>
            <person name="Khazi F."/>
            <person name="Huang T."/>
            <person name="Chambers A.H."/>
        </authorList>
    </citation>
    <scope>NUCLEOTIDE SEQUENCE [LARGE SCALE GENOMIC DNA]</scope>
    <source>
        <tissue evidence="4">Leaf</tissue>
    </source>
</reference>
<evidence type="ECO:0000313" key="5">
    <source>
        <dbReference type="Proteomes" id="UP000636800"/>
    </source>
</evidence>
<feature type="compositionally biased region" description="Basic and acidic residues" evidence="2">
    <location>
        <begin position="46"/>
        <end position="59"/>
    </location>
</feature>
<evidence type="ECO:0000256" key="2">
    <source>
        <dbReference type="SAM" id="MobiDB-lite"/>
    </source>
</evidence>
<dbReference type="EMBL" id="JADCNM010000007">
    <property type="protein sequence ID" value="KAG0475253.1"/>
    <property type="molecule type" value="Genomic_DNA"/>
</dbReference>
<dbReference type="PANTHER" id="PTHR32116:SF7">
    <property type="entry name" value="GALACTURONOSYLTRANSFERASE 4-RELATED"/>
    <property type="match status" value="1"/>
</dbReference>
<proteinExistence type="predicted"/>
<evidence type="ECO:0000313" key="6">
    <source>
        <dbReference type="Proteomes" id="UP000639772"/>
    </source>
</evidence>
<feature type="coiled-coil region" evidence="1">
    <location>
        <begin position="147"/>
        <end position="174"/>
    </location>
</feature>
<evidence type="ECO:0000313" key="3">
    <source>
        <dbReference type="EMBL" id="KAG0473601.1"/>
    </source>
</evidence>
<accession>A0A835UVA4</accession>
<dbReference type="EMBL" id="JADCNL010000007">
    <property type="protein sequence ID" value="KAG0473601.1"/>
    <property type="molecule type" value="Genomic_DNA"/>
</dbReference>
<dbReference type="Pfam" id="PF25557">
    <property type="entry name" value="GAUT_1"/>
    <property type="match status" value="1"/>
</dbReference>
<dbReference type="AlphaFoldDB" id="A0A835UVA4"/>
<feature type="region of interest" description="Disordered" evidence="2">
    <location>
        <begin position="23"/>
        <end position="64"/>
    </location>
</feature>
<sequence length="191" mass="21765">MNSRNPIWRMEEREIFSHKLKYSDPVLEEQGKKDEEKPSVASAKSGSRDRKIPNTDKPKVKPTVSDARVRQLKDELIKARVFQGLTSTKTIHISLGELRTRIREVQRALGDATKDSELSKNAYEKLRALEQTLAKGMLIQDECSSIVKKLRAMLQSTEEQLRAHRKQAMFLSQLAAKPSQKDFTASPEAFN</sequence>
<protein>
    <submittedName>
        <fullName evidence="4">Uncharacterized protein</fullName>
    </submittedName>
</protein>
<feature type="compositionally biased region" description="Basic and acidic residues" evidence="2">
    <location>
        <begin position="29"/>
        <end position="38"/>
    </location>
</feature>
<dbReference type="PANTHER" id="PTHR32116">
    <property type="entry name" value="GALACTURONOSYLTRANSFERASE 4-RELATED"/>
    <property type="match status" value="1"/>
</dbReference>
<evidence type="ECO:0000256" key="1">
    <source>
        <dbReference type="SAM" id="Coils"/>
    </source>
</evidence>
<dbReference type="Proteomes" id="UP000636800">
    <property type="component" value="Chromosome 7"/>
</dbReference>
<keyword evidence="1" id="KW-0175">Coiled coil</keyword>
<comment type="caution">
    <text evidence="4">The sequence shown here is derived from an EMBL/GenBank/DDBJ whole genome shotgun (WGS) entry which is preliminary data.</text>
</comment>
<dbReference type="Proteomes" id="UP000639772">
    <property type="component" value="Chromosome 7"/>
</dbReference>
<evidence type="ECO:0000313" key="4">
    <source>
        <dbReference type="EMBL" id="KAG0475253.1"/>
    </source>
</evidence>
<name>A0A835UVA4_VANPL</name>
<gene>
    <name evidence="4" type="ORF">HPP92_014939</name>
    <name evidence="3" type="ORF">HPP92_015458</name>
</gene>
<dbReference type="InterPro" id="IPR029993">
    <property type="entry name" value="GAUT"/>
</dbReference>